<feature type="region of interest" description="Disordered" evidence="3">
    <location>
        <begin position="226"/>
        <end position="276"/>
    </location>
</feature>
<name>A0ABZ2ASH3_9TREE</name>
<proteinExistence type="inferred from homology"/>
<evidence type="ECO:0000313" key="5">
    <source>
        <dbReference type="Proteomes" id="UP001432216"/>
    </source>
</evidence>
<reference evidence="4 5" key="1">
    <citation type="submission" date="2024-01" db="EMBL/GenBank/DDBJ databases">
        <title>Comparative genomics of Cryptococcus and Kwoniella reveals pathogenesis evolution and contrasting modes of karyotype evolution via chromosome fusion or intercentromeric recombination.</title>
        <authorList>
            <person name="Coelho M.A."/>
            <person name="David-Palma M."/>
            <person name="Shea T."/>
            <person name="Bowers K."/>
            <person name="McGinley-Smith S."/>
            <person name="Mohammad A.W."/>
            <person name="Gnirke A."/>
            <person name="Yurkov A.M."/>
            <person name="Nowrousian M."/>
            <person name="Sun S."/>
            <person name="Cuomo C.A."/>
            <person name="Heitman J."/>
        </authorList>
    </citation>
    <scope>NUCLEOTIDE SEQUENCE [LARGE SCALE GENOMIC DNA]</scope>
    <source>
        <strain evidence="4 5">7685027</strain>
    </source>
</reference>
<evidence type="ECO:0000256" key="3">
    <source>
        <dbReference type="SAM" id="MobiDB-lite"/>
    </source>
</evidence>
<dbReference type="PANTHER" id="PTHR11875">
    <property type="entry name" value="TESTIS-SPECIFIC Y-ENCODED PROTEIN"/>
    <property type="match status" value="1"/>
</dbReference>
<dbReference type="InterPro" id="IPR002164">
    <property type="entry name" value="NAP_family"/>
</dbReference>
<dbReference type="InterPro" id="IPR037231">
    <property type="entry name" value="NAP-like_sf"/>
</dbReference>
<organism evidence="4 5">
    <name type="scientific">Cryptococcus decagattii</name>
    <dbReference type="NCBI Taxonomy" id="1859122"/>
    <lineage>
        <taxon>Eukaryota</taxon>
        <taxon>Fungi</taxon>
        <taxon>Dikarya</taxon>
        <taxon>Basidiomycota</taxon>
        <taxon>Agaricomycotina</taxon>
        <taxon>Tremellomycetes</taxon>
        <taxon>Tremellales</taxon>
        <taxon>Cryptococcaceae</taxon>
        <taxon>Cryptococcus</taxon>
        <taxon>Cryptococcus gattii species complex</taxon>
    </lineage>
</organism>
<dbReference type="Pfam" id="PF00956">
    <property type="entry name" value="NAP"/>
    <property type="match status" value="1"/>
</dbReference>
<evidence type="ECO:0000256" key="2">
    <source>
        <dbReference type="RuleBase" id="RU003876"/>
    </source>
</evidence>
<evidence type="ECO:0008006" key="6">
    <source>
        <dbReference type="Google" id="ProtNLM"/>
    </source>
</evidence>
<dbReference type="Gene3D" id="3.30.1120.90">
    <property type="entry name" value="Nucleosome assembly protein"/>
    <property type="match status" value="1"/>
</dbReference>
<evidence type="ECO:0000256" key="1">
    <source>
        <dbReference type="ARBA" id="ARBA00009947"/>
    </source>
</evidence>
<sequence>MSAEDFQLAPGQISDSVRHKLEIEEGNKNVQYQRFHTKQTQDYLAHLRPNVKDVDQFWLIVLLSHQLIAPHVTSKLDQHALSFLEDIELKQDVNDFRPYELVFHFKENPYFTNKTLSKKYTLKKGLKPAPADGSVTDELCKFNEEQDLQVDSITIDWKDGQNLCERMPRQAQAQAEGGEADDLENGFEGDPGSFFWYFQEKADFFNFGEQFKDDILPEAFAYFEGRGESGFGADSEEDDSLDEEEDEEDDDDEDEIDLEEDEKPKKKRRVCKDGCC</sequence>
<dbReference type="EMBL" id="CP143807">
    <property type="protein sequence ID" value="WVO20148.1"/>
    <property type="molecule type" value="Genomic_DNA"/>
</dbReference>
<keyword evidence="5" id="KW-1185">Reference proteome</keyword>
<accession>A0ABZ2ASH3</accession>
<gene>
    <name evidence="4" type="ORF">IAS62_001439</name>
</gene>
<feature type="compositionally biased region" description="Acidic residues" evidence="3">
    <location>
        <begin position="234"/>
        <end position="261"/>
    </location>
</feature>
<dbReference type="SUPFAM" id="SSF143113">
    <property type="entry name" value="NAP-like"/>
    <property type="match status" value="1"/>
</dbReference>
<comment type="similarity">
    <text evidence="1 2">Belongs to the nucleosome assembly protein (NAP) family.</text>
</comment>
<dbReference type="GeneID" id="89988214"/>
<evidence type="ECO:0000313" key="4">
    <source>
        <dbReference type="EMBL" id="WVO20148.1"/>
    </source>
</evidence>
<dbReference type="RefSeq" id="XP_064719388.1">
    <property type="nucleotide sequence ID" value="XM_064863316.1"/>
</dbReference>
<protein>
    <recommendedName>
        <fullName evidence="6">Template-activating factor I</fullName>
    </recommendedName>
</protein>
<dbReference type="Proteomes" id="UP001432216">
    <property type="component" value="Chromosome 2"/>
</dbReference>